<proteinExistence type="predicted"/>
<dbReference type="AlphaFoldDB" id="A0A1W1IAF3"/>
<dbReference type="EMBL" id="LT828648">
    <property type="protein sequence ID" value="SLM49972.1"/>
    <property type="molecule type" value="Genomic_DNA"/>
</dbReference>
<protein>
    <recommendedName>
        <fullName evidence="3">SGNH hydrolase-type esterase domain-containing protein</fullName>
    </recommendedName>
</protein>
<reference evidence="1 2" key="1">
    <citation type="submission" date="2017-03" db="EMBL/GenBank/DDBJ databases">
        <authorList>
            <person name="Afonso C.L."/>
            <person name="Miller P.J."/>
            <person name="Scott M.A."/>
            <person name="Spackman E."/>
            <person name="Goraichik I."/>
            <person name="Dimitrov K.M."/>
            <person name="Suarez D.L."/>
            <person name="Swayne D.E."/>
        </authorList>
    </citation>
    <scope>NUCLEOTIDE SEQUENCE [LARGE SCALE GENOMIC DNA]</scope>
    <source>
        <strain evidence="1">Genome sequencing of Nitrospira japonica strain NJ11</strain>
    </source>
</reference>
<name>A0A1W1IAF3_9BACT</name>
<dbReference type="CDD" id="cd00229">
    <property type="entry name" value="SGNH_hydrolase"/>
    <property type="match status" value="1"/>
</dbReference>
<dbReference type="Gene3D" id="3.40.50.1110">
    <property type="entry name" value="SGNH hydrolase"/>
    <property type="match status" value="1"/>
</dbReference>
<dbReference type="GO" id="GO:0016788">
    <property type="term" value="F:hydrolase activity, acting on ester bonds"/>
    <property type="evidence" value="ECO:0007669"/>
    <property type="project" value="UniProtKB-ARBA"/>
</dbReference>
<dbReference type="OrthoDB" id="5446411at2"/>
<dbReference type="InterPro" id="IPR036514">
    <property type="entry name" value="SGNH_hydro_sf"/>
</dbReference>
<accession>A0A1W1IAF3</accession>
<evidence type="ECO:0000313" key="2">
    <source>
        <dbReference type="Proteomes" id="UP000192042"/>
    </source>
</evidence>
<gene>
    <name evidence="1" type="ORF">NSJP_3805</name>
</gene>
<keyword evidence="2" id="KW-1185">Reference proteome</keyword>
<dbReference type="Proteomes" id="UP000192042">
    <property type="component" value="Chromosome I"/>
</dbReference>
<dbReference type="STRING" id="1325564.NSJP_3805"/>
<organism evidence="1 2">
    <name type="scientific">Nitrospira japonica</name>
    <dbReference type="NCBI Taxonomy" id="1325564"/>
    <lineage>
        <taxon>Bacteria</taxon>
        <taxon>Pseudomonadati</taxon>
        <taxon>Nitrospirota</taxon>
        <taxon>Nitrospiria</taxon>
        <taxon>Nitrospirales</taxon>
        <taxon>Nitrospiraceae</taxon>
        <taxon>Nitrospira</taxon>
    </lineage>
</organism>
<evidence type="ECO:0000313" key="1">
    <source>
        <dbReference type="EMBL" id="SLM49972.1"/>
    </source>
</evidence>
<evidence type="ECO:0008006" key="3">
    <source>
        <dbReference type="Google" id="ProtNLM"/>
    </source>
</evidence>
<dbReference type="RefSeq" id="WP_155970394.1">
    <property type="nucleotide sequence ID" value="NZ_LT828648.1"/>
</dbReference>
<sequence length="407" mass="46563">MITRAFLPRKIAAGLALCLVALVLLGVTIETGLAVVQINTRSNLRFIPQLGTTYIPNAFYRHTKEGYSEGYFNSHGFRDYERTYGKPAGTFRILVFGDSYVEALQVPLADSFSAILERKLNEHARSESFEVLALGQSGFGTADAYMRYLNFGAKYDPDLVVLAFTTINDFHDNSRYLNQDNISFYFKFDLNKNLVLDRSLFEEYEHNLTLTKRVFQALARHSYFVSLVSERAFLLREQLRHMNFEGRTSGSDVRTNTIQPDEFSDLNIYRPEMSSRWQEAVAITKGIIHEFKASVEGDGGRFLLVTLSNAEQVHPHKAKELTDKYGDLFDFDQPDRILDELSQQEGIMMLKLMPIFRDYHHKTGVFLHGFGSSQGGHWNHEGHRLAAEELFAFLHNNDLVPLSKSER</sequence>
<dbReference type="KEGG" id="nja:NSJP_3805"/>
<dbReference type="SUPFAM" id="SSF52266">
    <property type="entry name" value="SGNH hydrolase"/>
    <property type="match status" value="1"/>
</dbReference>